<keyword evidence="3" id="KW-0862">Zinc</keyword>
<keyword evidence="11" id="KW-1185">Reference proteome</keyword>
<dbReference type="PROSITE" id="PS01119">
    <property type="entry name" value="COPPER_FIST_1"/>
    <property type="match status" value="1"/>
</dbReference>
<feature type="compositionally biased region" description="Polar residues" evidence="8">
    <location>
        <begin position="80"/>
        <end position="94"/>
    </location>
</feature>
<evidence type="ECO:0000256" key="4">
    <source>
        <dbReference type="ARBA" id="ARBA00023008"/>
    </source>
</evidence>
<dbReference type="SMART" id="SM01090">
    <property type="entry name" value="Copper-fist"/>
    <property type="match status" value="1"/>
</dbReference>
<sequence>MPLINGLKMACEPCIRGHRSTKCNHANERLMVQVRKPGRPLSQCPHPGGQACMCGSVTAAIPRKQTCHCGNESQPATAAPLVNTNIPSGDTDSMLSDLPSPTKAPFKVQKSVRPQSQGRKQSFDPSNFARMDMNSVNILPFKSQTDIQPIQTNIVIPQGYTMVSQPPIYAYSTQYAGAPSQFPPIAMQLPQMPYDGSSPIVGMNGFSNGHVFQKDPYAVESPLSTPTIYANGGNNSHLIGKINGMNGVSNGGSCCAPSQSNGTNGTNGNHTIEASVPAKKSSCCAPKAQSAPSVTTSPIILPETNSKKTGGCCSSKAAQPLKQESNGTPMMSSAPNPQHTIAHANMPFVQAYYPQYIAHDSTMFTYPSTYGSFQNPLQPAAWKESMRTNNYNSQPAQPMAEATAYQSSVPQSSMNTIHECSCGDSCQCVGCAAHPYNEPTQDYVRSAWQMSMNQSSGDVYTNGHQPTTPLTNGNGHGMNQSQNGDLVASPTANSDTTSGTGDEQNLPAENYLFVNYPFTDNCAGDMTTCPCGDDCECIGCEIHRRPLGNCCGTEETCQCGDDCECLGCTIHNPRIPS</sequence>
<evidence type="ECO:0000313" key="11">
    <source>
        <dbReference type="Proteomes" id="UP000016922"/>
    </source>
</evidence>
<comment type="subcellular location">
    <subcellularLocation>
        <location evidence="1">Nucleus</location>
    </subcellularLocation>
</comment>
<dbReference type="GO" id="GO:0006878">
    <property type="term" value="P:intracellular copper ion homeostasis"/>
    <property type="evidence" value="ECO:0007669"/>
    <property type="project" value="TreeGrafter"/>
</dbReference>
<dbReference type="GO" id="GO:0005634">
    <property type="term" value="C:nucleus"/>
    <property type="evidence" value="ECO:0007669"/>
    <property type="project" value="UniProtKB-SubCell"/>
</dbReference>
<feature type="region of interest" description="Disordered" evidence="8">
    <location>
        <begin position="460"/>
        <end position="506"/>
    </location>
</feature>
<dbReference type="FunFam" id="3.90.430.10:FF:000001">
    <property type="entry name" value="Copper fist DNA-binding protein"/>
    <property type="match status" value="1"/>
</dbReference>
<keyword evidence="7" id="KW-0539">Nucleus</keyword>
<dbReference type="PANTHER" id="PTHR28088:SF9">
    <property type="entry name" value="TRANSCRIPTION FACTOR GRISEA, PUTATIVE (AFU_ORTHOLOGUE AFUA_1G13190)-RELATED"/>
    <property type="match status" value="1"/>
</dbReference>
<keyword evidence="2" id="KW-0479">Metal-binding</keyword>
<dbReference type="GO" id="GO:0005507">
    <property type="term" value="F:copper ion binding"/>
    <property type="evidence" value="ECO:0007669"/>
    <property type="project" value="InterPro"/>
</dbReference>
<dbReference type="EMBL" id="KE145359">
    <property type="protein sequence ID" value="EPE32569.1"/>
    <property type="molecule type" value="Genomic_DNA"/>
</dbReference>
<evidence type="ECO:0000256" key="3">
    <source>
        <dbReference type="ARBA" id="ARBA00022833"/>
    </source>
</evidence>
<dbReference type="GO" id="GO:0006879">
    <property type="term" value="P:intracellular iron ion homeostasis"/>
    <property type="evidence" value="ECO:0007669"/>
    <property type="project" value="TreeGrafter"/>
</dbReference>
<proteinExistence type="predicted"/>
<dbReference type="GO" id="GO:0045944">
    <property type="term" value="P:positive regulation of transcription by RNA polymerase II"/>
    <property type="evidence" value="ECO:0007669"/>
    <property type="project" value="TreeGrafter"/>
</dbReference>
<reference evidence="10 11" key="1">
    <citation type="journal article" date="2013" name="BMC Genomics">
        <title>Genomics-driven discovery of the pneumocandin biosynthetic gene cluster in the fungus Glarea lozoyensis.</title>
        <authorList>
            <person name="Chen L."/>
            <person name="Yue Q."/>
            <person name="Zhang X."/>
            <person name="Xiang M."/>
            <person name="Wang C."/>
            <person name="Li S."/>
            <person name="Che Y."/>
            <person name="Ortiz-Lopez F.J."/>
            <person name="Bills G.F."/>
            <person name="Liu X."/>
            <person name="An Z."/>
        </authorList>
    </citation>
    <scope>NUCLEOTIDE SEQUENCE [LARGE SCALE GENOMIC DNA]</scope>
    <source>
        <strain evidence="11">ATCC 20868 / MF5171</strain>
    </source>
</reference>
<dbReference type="GeneID" id="19466755"/>
<dbReference type="PRINTS" id="PR00617">
    <property type="entry name" value="COPPERFIST"/>
</dbReference>
<evidence type="ECO:0000259" key="9">
    <source>
        <dbReference type="PROSITE" id="PS50073"/>
    </source>
</evidence>
<feature type="domain" description="Copper-fist" evidence="9">
    <location>
        <begin position="1"/>
        <end position="41"/>
    </location>
</feature>
<dbReference type="GO" id="GO:0000978">
    <property type="term" value="F:RNA polymerase II cis-regulatory region sequence-specific DNA binding"/>
    <property type="evidence" value="ECO:0007669"/>
    <property type="project" value="TreeGrafter"/>
</dbReference>
<keyword evidence="6" id="KW-0804">Transcription</keyword>
<evidence type="ECO:0000256" key="7">
    <source>
        <dbReference type="ARBA" id="ARBA00023242"/>
    </source>
</evidence>
<evidence type="ECO:0000256" key="1">
    <source>
        <dbReference type="ARBA" id="ARBA00004123"/>
    </source>
</evidence>
<dbReference type="RefSeq" id="XP_008080581.1">
    <property type="nucleotide sequence ID" value="XM_008082390.1"/>
</dbReference>
<dbReference type="InterPro" id="IPR051763">
    <property type="entry name" value="Copper_Homeo_Regul"/>
</dbReference>
<dbReference type="Pfam" id="PF00649">
    <property type="entry name" value="Copper-fist"/>
    <property type="match status" value="1"/>
</dbReference>
<gene>
    <name evidence="10" type="ORF">GLAREA_07703</name>
</gene>
<dbReference type="PANTHER" id="PTHR28088">
    <property type="entry name" value="TRANSCRIPTIONAL ACTIVATOR HAA1-RELATED"/>
    <property type="match status" value="1"/>
</dbReference>
<accession>S3D610</accession>
<feature type="compositionally biased region" description="Polar residues" evidence="8">
    <location>
        <begin position="460"/>
        <end position="503"/>
    </location>
</feature>
<dbReference type="PROSITE" id="PS50073">
    <property type="entry name" value="COPPER_FIST_2"/>
    <property type="match status" value="1"/>
</dbReference>
<name>S3D610_GLAL2</name>
<evidence type="ECO:0000256" key="5">
    <source>
        <dbReference type="ARBA" id="ARBA00023015"/>
    </source>
</evidence>
<dbReference type="OMA" id="AFMIRIP"/>
<dbReference type="OrthoDB" id="5600085at2759"/>
<evidence type="ECO:0000256" key="6">
    <source>
        <dbReference type="ARBA" id="ARBA00023163"/>
    </source>
</evidence>
<feature type="compositionally biased region" description="Polar residues" evidence="8">
    <location>
        <begin position="112"/>
        <end position="125"/>
    </location>
</feature>
<evidence type="ECO:0000256" key="2">
    <source>
        <dbReference type="ARBA" id="ARBA00022723"/>
    </source>
</evidence>
<dbReference type="InterPro" id="IPR001083">
    <property type="entry name" value="Cu_fist_DNA-bd_dom"/>
</dbReference>
<dbReference type="eggNOG" id="ENOG502SQDA">
    <property type="taxonomic scope" value="Eukaryota"/>
</dbReference>
<feature type="region of interest" description="Disordered" evidence="8">
    <location>
        <begin position="310"/>
        <end position="333"/>
    </location>
</feature>
<evidence type="ECO:0000313" key="10">
    <source>
        <dbReference type="EMBL" id="EPE32569.1"/>
    </source>
</evidence>
<organism evidence="10 11">
    <name type="scientific">Glarea lozoyensis (strain ATCC 20868 / MF5171)</name>
    <dbReference type="NCBI Taxonomy" id="1116229"/>
    <lineage>
        <taxon>Eukaryota</taxon>
        <taxon>Fungi</taxon>
        <taxon>Dikarya</taxon>
        <taxon>Ascomycota</taxon>
        <taxon>Pezizomycotina</taxon>
        <taxon>Leotiomycetes</taxon>
        <taxon>Helotiales</taxon>
        <taxon>Helotiaceae</taxon>
        <taxon>Glarea</taxon>
    </lineage>
</organism>
<dbReference type="KEGG" id="glz:GLAREA_07703"/>
<dbReference type="InterPro" id="IPR036395">
    <property type="entry name" value="Cu_fist_DNA-bd_dom_sf"/>
</dbReference>
<protein>
    <submittedName>
        <fullName evidence="10">Zinc copper-regulated transcription factor</fullName>
    </submittedName>
</protein>
<feature type="compositionally biased region" description="Polar residues" evidence="8">
    <location>
        <begin position="322"/>
        <end position="333"/>
    </location>
</feature>
<dbReference type="AlphaFoldDB" id="S3D610"/>
<keyword evidence="4" id="KW-0186">Copper</keyword>
<dbReference type="GO" id="GO:0000981">
    <property type="term" value="F:DNA-binding transcription factor activity, RNA polymerase II-specific"/>
    <property type="evidence" value="ECO:0007669"/>
    <property type="project" value="TreeGrafter"/>
</dbReference>
<dbReference type="Proteomes" id="UP000016922">
    <property type="component" value="Unassembled WGS sequence"/>
</dbReference>
<feature type="region of interest" description="Disordered" evidence="8">
    <location>
        <begin position="80"/>
        <end position="129"/>
    </location>
</feature>
<dbReference type="Gene3D" id="3.90.430.10">
    <property type="entry name" value="Copper fist DNA-binding domain"/>
    <property type="match status" value="1"/>
</dbReference>
<dbReference type="HOGENOM" id="CLU_036162_0_0_1"/>
<dbReference type="SUPFAM" id="SSF57879">
    <property type="entry name" value="Zinc domain conserved in yeast copper-regulated transcription factors"/>
    <property type="match status" value="1"/>
</dbReference>
<evidence type="ECO:0000256" key="8">
    <source>
        <dbReference type="SAM" id="MobiDB-lite"/>
    </source>
</evidence>
<keyword evidence="5" id="KW-0805">Transcription regulation</keyword>
<dbReference type="SMART" id="SM00412">
    <property type="entry name" value="Cu_FIST"/>
    <property type="match status" value="1"/>
</dbReference>